<evidence type="ECO:0000313" key="3">
    <source>
        <dbReference type="EnsemblMetazoa" id="CJA11892.1"/>
    </source>
</evidence>
<reference evidence="4" key="1">
    <citation type="submission" date="2010-08" db="EMBL/GenBank/DDBJ databases">
        <authorList>
            <consortium name="Caenorhabditis japonica Sequencing Consortium"/>
            <person name="Wilson R.K."/>
        </authorList>
    </citation>
    <scope>NUCLEOTIDE SEQUENCE [LARGE SCALE GENOMIC DNA]</scope>
    <source>
        <strain evidence="4">DF5081</strain>
    </source>
</reference>
<evidence type="ECO:0000256" key="2">
    <source>
        <dbReference type="SAM" id="MobiDB-lite"/>
    </source>
</evidence>
<accession>A0A8R1DUX2</accession>
<feature type="coiled-coil region" evidence="1">
    <location>
        <begin position="4"/>
        <end position="232"/>
    </location>
</feature>
<feature type="region of interest" description="Disordered" evidence="2">
    <location>
        <begin position="242"/>
        <end position="268"/>
    </location>
</feature>
<evidence type="ECO:0000313" key="4">
    <source>
        <dbReference type="Proteomes" id="UP000005237"/>
    </source>
</evidence>
<dbReference type="Proteomes" id="UP000005237">
    <property type="component" value="Unassembled WGS sequence"/>
</dbReference>
<keyword evidence="1" id="KW-0175">Coiled coil</keyword>
<evidence type="ECO:0000256" key="1">
    <source>
        <dbReference type="SAM" id="Coils"/>
    </source>
</evidence>
<feature type="compositionally biased region" description="Acidic residues" evidence="2">
    <location>
        <begin position="252"/>
        <end position="261"/>
    </location>
</feature>
<organism evidence="3 4">
    <name type="scientific">Caenorhabditis japonica</name>
    <dbReference type="NCBI Taxonomy" id="281687"/>
    <lineage>
        <taxon>Eukaryota</taxon>
        <taxon>Metazoa</taxon>
        <taxon>Ecdysozoa</taxon>
        <taxon>Nematoda</taxon>
        <taxon>Chromadorea</taxon>
        <taxon>Rhabditida</taxon>
        <taxon>Rhabditina</taxon>
        <taxon>Rhabditomorpha</taxon>
        <taxon>Rhabditoidea</taxon>
        <taxon>Rhabditidae</taxon>
        <taxon>Peloderinae</taxon>
        <taxon>Caenorhabditis</taxon>
    </lineage>
</organism>
<dbReference type="AlphaFoldDB" id="A0A8R1DUX2"/>
<proteinExistence type="predicted"/>
<protein>
    <submittedName>
        <fullName evidence="3">Uncharacterized protein</fullName>
    </submittedName>
</protein>
<keyword evidence="4" id="KW-1185">Reference proteome</keyword>
<sequence length="268" mass="31899">MLSIAELQRALAIAHAEIKVARKENELKNEQIALLTLKLDSLEHAKTPTHRNLLCDFSRLEAKQLREENIFLKSELTLAQLKIHELEQQLREEKEIVEQLRKLLEEELAKESRNENVTSDEWIDFLSLQLKTMRGELEDERKQNKMLWTENLKNSMESAREKTRMESELNKAKEEATFHQQEIVRVIQEEREKTQKRERLIHLGAQIMKEHRADHRAKMLQLTNELEGIKEMNTRNETELEYWRNKPTSESVDLEEQDEDRAELPEWA</sequence>
<dbReference type="OMA" id="THTEMQK"/>
<dbReference type="EnsemblMetazoa" id="CJA11892.1">
    <property type="protein sequence ID" value="CJA11892.1"/>
    <property type="gene ID" value="WBGene00131096"/>
</dbReference>
<name>A0A8R1DUX2_CAEJA</name>
<reference evidence="3" key="2">
    <citation type="submission" date="2022-06" db="UniProtKB">
        <authorList>
            <consortium name="EnsemblMetazoa"/>
        </authorList>
    </citation>
    <scope>IDENTIFICATION</scope>
    <source>
        <strain evidence="3">DF5081</strain>
    </source>
</reference>